<dbReference type="Proteomes" id="UP000444721">
    <property type="component" value="Unassembled WGS sequence"/>
</dbReference>
<dbReference type="VEuPathDB" id="AmoebaDB:FDP41_005954"/>
<dbReference type="VEuPathDB" id="AmoebaDB:NfTy_043850"/>
<protein>
    <submittedName>
        <fullName evidence="1">Uncharacterized protein</fullName>
    </submittedName>
</protein>
<comment type="caution">
    <text evidence="1">The sequence shown here is derived from an EMBL/GenBank/DDBJ whole genome shotgun (WGS) entry which is preliminary data.</text>
</comment>
<keyword evidence="2" id="KW-1185">Reference proteome</keyword>
<name>A0A6A5BLH5_NAEFO</name>
<accession>A0A6A5BLH5</accession>
<dbReference type="RefSeq" id="XP_044559914.1">
    <property type="nucleotide sequence ID" value="XM_044709535.1"/>
</dbReference>
<dbReference type="AlphaFoldDB" id="A0A6A5BLH5"/>
<dbReference type="EMBL" id="VFQX01000048">
    <property type="protein sequence ID" value="KAF0975201.1"/>
    <property type="molecule type" value="Genomic_DNA"/>
</dbReference>
<evidence type="ECO:0000313" key="1">
    <source>
        <dbReference type="EMBL" id="KAF0975201.1"/>
    </source>
</evidence>
<dbReference type="GeneID" id="68113172"/>
<organism evidence="1 2">
    <name type="scientific">Naegleria fowleri</name>
    <name type="common">Brain eating amoeba</name>
    <dbReference type="NCBI Taxonomy" id="5763"/>
    <lineage>
        <taxon>Eukaryota</taxon>
        <taxon>Discoba</taxon>
        <taxon>Heterolobosea</taxon>
        <taxon>Tetramitia</taxon>
        <taxon>Eutetramitia</taxon>
        <taxon>Vahlkampfiidae</taxon>
        <taxon>Naegleria</taxon>
    </lineage>
</organism>
<dbReference type="VEuPathDB" id="AmoebaDB:NF0084920"/>
<reference evidence="1 2" key="1">
    <citation type="journal article" date="2019" name="Sci. Rep.">
        <title>Nanopore sequencing improves the draft genome of the human pathogenic amoeba Naegleria fowleri.</title>
        <authorList>
            <person name="Liechti N."/>
            <person name="Schurch N."/>
            <person name="Bruggmann R."/>
            <person name="Wittwer M."/>
        </authorList>
    </citation>
    <scope>NUCLEOTIDE SEQUENCE [LARGE SCALE GENOMIC DNA]</scope>
    <source>
        <strain evidence="1 2">ATCC 30894</strain>
    </source>
</reference>
<evidence type="ECO:0000313" key="2">
    <source>
        <dbReference type="Proteomes" id="UP000444721"/>
    </source>
</evidence>
<proteinExistence type="predicted"/>
<gene>
    <name evidence="1" type="ORF">FDP41_005954</name>
</gene>
<sequence>MTCNRCTNWRNVEWYSYVDGQQGNLKLFVENQGFLKCTPNEVALAVTTKDPPNKFFPRGVGTLDYLAVNVRALNVFYLDYFGMLGSSKLSKSSLDSLKALGRIFAIEPRLPATQGISFSH</sequence>